<accession>A0A6J4IAB7</accession>
<proteinExistence type="predicted"/>
<gene>
    <name evidence="2" type="ORF">AVDCRST_MAG20-2012</name>
</gene>
<evidence type="ECO:0000313" key="2">
    <source>
        <dbReference type="EMBL" id="CAA9246518.1"/>
    </source>
</evidence>
<name>A0A6J4IAB7_9ACTN</name>
<feature type="non-terminal residue" evidence="2">
    <location>
        <position position="117"/>
    </location>
</feature>
<feature type="compositionally biased region" description="Low complexity" evidence="1">
    <location>
        <begin position="91"/>
        <end position="106"/>
    </location>
</feature>
<feature type="region of interest" description="Disordered" evidence="1">
    <location>
        <begin position="77"/>
        <end position="106"/>
    </location>
</feature>
<feature type="region of interest" description="Disordered" evidence="1">
    <location>
        <begin position="1"/>
        <end position="22"/>
    </location>
</feature>
<organism evidence="2">
    <name type="scientific">uncultured Acidimicrobiales bacterium</name>
    <dbReference type="NCBI Taxonomy" id="310071"/>
    <lineage>
        <taxon>Bacteria</taxon>
        <taxon>Bacillati</taxon>
        <taxon>Actinomycetota</taxon>
        <taxon>Acidimicrobiia</taxon>
        <taxon>Acidimicrobiales</taxon>
        <taxon>environmental samples</taxon>
    </lineage>
</organism>
<feature type="compositionally biased region" description="Basic residues" evidence="1">
    <location>
        <begin position="9"/>
        <end position="22"/>
    </location>
</feature>
<dbReference type="AlphaFoldDB" id="A0A6J4IAB7"/>
<dbReference type="EMBL" id="CADCSY010000090">
    <property type="protein sequence ID" value="CAA9246518.1"/>
    <property type="molecule type" value="Genomic_DNA"/>
</dbReference>
<feature type="non-terminal residue" evidence="2">
    <location>
        <position position="1"/>
    </location>
</feature>
<evidence type="ECO:0000256" key="1">
    <source>
        <dbReference type="SAM" id="MobiDB-lite"/>
    </source>
</evidence>
<reference evidence="2" key="1">
    <citation type="submission" date="2020-02" db="EMBL/GenBank/DDBJ databases">
        <authorList>
            <person name="Meier V. D."/>
        </authorList>
    </citation>
    <scope>NUCLEOTIDE SEQUENCE</scope>
    <source>
        <strain evidence="2">AVDCRST_MAG20</strain>
    </source>
</reference>
<sequence length="117" mass="12356">ALHGPGAGQRRRRRRPRARVAAHRAVPPGVVLDRLRHLPVLPGARGRVAHEALLADRPLRRGGDDRVALPLRHPGRGLRVRLHPDRPHPPAVGALPPAGGAAGAPAGRAVGTLARTM</sequence>
<protein>
    <submittedName>
        <fullName evidence="2">Lycopene cyclase</fullName>
    </submittedName>
</protein>